<feature type="domain" description="UspA" evidence="3">
    <location>
        <begin position="5"/>
        <end position="141"/>
    </location>
</feature>
<comment type="similarity">
    <text evidence="1 2">Belongs to the universal stress protein A family.</text>
</comment>
<dbReference type="InterPro" id="IPR014729">
    <property type="entry name" value="Rossmann-like_a/b/a_fold"/>
</dbReference>
<dbReference type="PANTHER" id="PTHR46268:SF6">
    <property type="entry name" value="UNIVERSAL STRESS PROTEIN UP12"/>
    <property type="match status" value="1"/>
</dbReference>
<dbReference type="GO" id="GO:0005737">
    <property type="term" value="C:cytoplasm"/>
    <property type="evidence" value="ECO:0007669"/>
    <property type="project" value="UniProtKB-SubCell"/>
</dbReference>
<evidence type="ECO:0000256" key="2">
    <source>
        <dbReference type="PIRNR" id="PIRNR006276"/>
    </source>
</evidence>
<dbReference type="EMBL" id="LN483078">
    <property type="protein sequence ID" value="CEA05467.1"/>
    <property type="molecule type" value="Genomic_DNA"/>
</dbReference>
<dbReference type="HOGENOM" id="CLU_049301_16_0_9"/>
<keyword evidence="2" id="KW-0963">Cytoplasm</keyword>
<gene>
    <name evidence="4" type="ORF">BN1050_02472</name>
</gene>
<dbReference type="PIRSF" id="PIRSF006276">
    <property type="entry name" value="UspA"/>
    <property type="match status" value="1"/>
</dbReference>
<dbReference type="InterPro" id="IPR006015">
    <property type="entry name" value="Universal_stress_UspA"/>
</dbReference>
<dbReference type="CDD" id="cd00293">
    <property type="entry name" value="USP-like"/>
    <property type="match status" value="1"/>
</dbReference>
<dbReference type="PATRIC" id="fig|1461583.4.peg.2389"/>
<accession>A0A078MJ84</accession>
<dbReference type="SUPFAM" id="SSF52402">
    <property type="entry name" value="Adenine nucleotide alpha hydrolases-like"/>
    <property type="match status" value="1"/>
</dbReference>
<protein>
    <recommendedName>
        <fullName evidence="2">Universal stress protein</fullName>
    </recommendedName>
</protein>
<reference evidence="4" key="1">
    <citation type="submission" date="2014-07" db="EMBL/GenBank/DDBJ databases">
        <authorList>
            <person name="Urmite Genomes Urmite Genomes"/>
        </authorList>
    </citation>
    <scope>NUCLEOTIDE SEQUENCE</scope>
    <source>
        <strain evidence="4">13S34_air</strain>
    </source>
</reference>
<dbReference type="Gene3D" id="3.40.50.620">
    <property type="entry name" value="HUPs"/>
    <property type="match status" value="1"/>
</dbReference>
<dbReference type="PRINTS" id="PR01438">
    <property type="entry name" value="UNVRSLSTRESS"/>
</dbReference>
<proteinExistence type="inferred from homology"/>
<organism evidence="4">
    <name type="scientific">Metalysinibacillus saudimassiliensis</name>
    <dbReference type="NCBI Taxonomy" id="1461583"/>
    <lineage>
        <taxon>Bacteria</taxon>
        <taxon>Bacillati</taxon>
        <taxon>Bacillota</taxon>
        <taxon>Bacilli</taxon>
        <taxon>Bacillales</taxon>
        <taxon>Caryophanaceae</taxon>
        <taxon>Metalysinibacillus</taxon>
    </lineage>
</organism>
<comment type="subcellular location">
    <subcellularLocation>
        <location evidence="2">Cytoplasm</location>
    </subcellularLocation>
</comment>
<dbReference type="Pfam" id="PF00582">
    <property type="entry name" value="Usp"/>
    <property type="match status" value="1"/>
</dbReference>
<evidence type="ECO:0000259" key="3">
    <source>
        <dbReference type="Pfam" id="PF00582"/>
    </source>
</evidence>
<evidence type="ECO:0000256" key="1">
    <source>
        <dbReference type="ARBA" id="ARBA00008791"/>
    </source>
</evidence>
<sequence>MTNHYHTILVAIDGSTEAHFAFRKAIAVAKRNEGATLHIVHVIDTHAIDSVDLYLQNIQEEALLLLADYKTEATEEGVDNIVVAVEYGAPKSVIPKKIAKSINADLIICGATGLNTVERLFFGSVSSAIVRHASCDVLVIRTPEQ</sequence>
<name>A0A078MJ84_9BACL</name>
<evidence type="ECO:0000313" key="4">
    <source>
        <dbReference type="EMBL" id="CEA05467.1"/>
    </source>
</evidence>
<dbReference type="AlphaFoldDB" id="A0A078MJ84"/>
<dbReference type="PANTHER" id="PTHR46268">
    <property type="entry name" value="STRESS RESPONSE PROTEIN NHAX"/>
    <property type="match status" value="1"/>
</dbReference>
<dbReference type="InterPro" id="IPR006016">
    <property type="entry name" value="UspA"/>
</dbReference>